<feature type="non-terminal residue" evidence="3">
    <location>
        <position position="197"/>
    </location>
</feature>
<dbReference type="EMBL" id="KN832880">
    <property type="protein sequence ID" value="KIM98726.1"/>
    <property type="molecule type" value="Genomic_DNA"/>
</dbReference>
<dbReference type="CDD" id="cd02440">
    <property type="entry name" value="AdoMet_MTases"/>
    <property type="match status" value="1"/>
</dbReference>
<dbReference type="Pfam" id="PF08242">
    <property type="entry name" value="Methyltransf_12"/>
    <property type="match status" value="1"/>
</dbReference>
<feature type="domain" description="Methyltransferase type 12" evidence="2">
    <location>
        <begin position="43"/>
        <end position="144"/>
    </location>
</feature>
<reference evidence="3 4" key="1">
    <citation type="submission" date="2014-04" db="EMBL/GenBank/DDBJ databases">
        <authorList>
            <consortium name="DOE Joint Genome Institute"/>
            <person name="Kuo A."/>
            <person name="Martino E."/>
            <person name="Perotto S."/>
            <person name="Kohler A."/>
            <person name="Nagy L.G."/>
            <person name="Floudas D."/>
            <person name="Copeland A."/>
            <person name="Barry K.W."/>
            <person name="Cichocki N."/>
            <person name="Veneault-Fourrey C."/>
            <person name="LaButti K."/>
            <person name="Lindquist E.A."/>
            <person name="Lipzen A."/>
            <person name="Lundell T."/>
            <person name="Morin E."/>
            <person name="Murat C."/>
            <person name="Sun H."/>
            <person name="Tunlid A."/>
            <person name="Henrissat B."/>
            <person name="Grigoriev I.V."/>
            <person name="Hibbett D.S."/>
            <person name="Martin F."/>
            <person name="Nordberg H.P."/>
            <person name="Cantor M.N."/>
            <person name="Hua S.X."/>
        </authorList>
    </citation>
    <scope>NUCLEOTIDE SEQUENCE [LARGE SCALE GENOMIC DNA]</scope>
    <source>
        <strain evidence="3 4">Zn</strain>
    </source>
</reference>
<keyword evidence="1" id="KW-0808">Transferase</keyword>
<name>A0A0C3H8N1_OIDMZ</name>
<proteinExistence type="predicted"/>
<dbReference type="PANTHER" id="PTHR45681">
    <property type="entry name" value="POLYKETIDE SYNTHASE 44-RELATED"/>
    <property type="match status" value="1"/>
</dbReference>
<dbReference type="GO" id="GO:0016740">
    <property type="term" value="F:transferase activity"/>
    <property type="evidence" value="ECO:0007669"/>
    <property type="project" value="UniProtKB-KW"/>
</dbReference>
<evidence type="ECO:0000313" key="4">
    <source>
        <dbReference type="Proteomes" id="UP000054321"/>
    </source>
</evidence>
<reference evidence="4" key="2">
    <citation type="submission" date="2015-01" db="EMBL/GenBank/DDBJ databases">
        <title>Evolutionary Origins and Diversification of the Mycorrhizal Mutualists.</title>
        <authorList>
            <consortium name="DOE Joint Genome Institute"/>
            <consortium name="Mycorrhizal Genomics Consortium"/>
            <person name="Kohler A."/>
            <person name="Kuo A."/>
            <person name="Nagy L.G."/>
            <person name="Floudas D."/>
            <person name="Copeland A."/>
            <person name="Barry K.W."/>
            <person name="Cichocki N."/>
            <person name="Veneault-Fourrey C."/>
            <person name="LaButti K."/>
            <person name="Lindquist E.A."/>
            <person name="Lipzen A."/>
            <person name="Lundell T."/>
            <person name="Morin E."/>
            <person name="Murat C."/>
            <person name="Riley R."/>
            <person name="Ohm R."/>
            <person name="Sun H."/>
            <person name="Tunlid A."/>
            <person name="Henrissat B."/>
            <person name="Grigoriev I.V."/>
            <person name="Hibbett D.S."/>
            <person name="Martin F."/>
        </authorList>
    </citation>
    <scope>NUCLEOTIDE SEQUENCE [LARGE SCALE GENOMIC DNA]</scope>
    <source>
        <strain evidence="4">Zn</strain>
    </source>
</reference>
<dbReference type="InterPro" id="IPR013217">
    <property type="entry name" value="Methyltransf_12"/>
</dbReference>
<sequence length="197" mass="22464">MLNLRRFASRDGLTQFYVALDHFTNCSKFIAALGHENPLLRILEIGAGTGGATAPILKALTLENGHRMYSKYTYTDIFAGVFMNARGRFQDYSSLEFKTLDITKDVVEQGFEEHRYDLIVASNVLHATGSLFDTLTNVRKLLGPHRRVYLQELNLVIQMCNFIMGILPGWWLGESNGRILQPYISPERWEQEFRNAG</sequence>
<dbReference type="STRING" id="913774.A0A0C3H8N1"/>
<gene>
    <name evidence="3" type="ORF">OIDMADRAFT_127997</name>
</gene>
<dbReference type="Gene3D" id="3.40.50.150">
    <property type="entry name" value="Vaccinia Virus protein VP39"/>
    <property type="match status" value="1"/>
</dbReference>
<dbReference type="AlphaFoldDB" id="A0A0C3H8N1"/>
<dbReference type="InterPro" id="IPR050444">
    <property type="entry name" value="Polyketide_Synthase"/>
</dbReference>
<keyword evidence="4" id="KW-1185">Reference proteome</keyword>
<dbReference type="InParanoid" id="A0A0C3H8N1"/>
<dbReference type="InterPro" id="IPR029063">
    <property type="entry name" value="SAM-dependent_MTases_sf"/>
</dbReference>
<dbReference type="PANTHER" id="PTHR45681:SF6">
    <property type="entry name" value="POLYKETIDE SYNTHASE 37"/>
    <property type="match status" value="1"/>
</dbReference>
<dbReference type="Proteomes" id="UP000054321">
    <property type="component" value="Unassembled WGS sequence"/>
</dbReference>
<dbReference type="OrthoDB" id="429813at2759"/>
<organism evidence="3 4">
    <name type="scientific">Oidiodendron maius (strain Zn)</name>
    <dbReference type="NCBI Taxonomy" id="913774"/>
    <lineage>
        <taxon>Eukaryota</taxon>
        <taxon>Fungi</taxon>
        <taxon>Dikarya</taxon>
        <taxon>Ascomycota</taxon>
        <taxon>Pezizomycotina</taxon>
        <taxon>Leotiomycetes</taxon>
        <taxon>Leotiomycetes incertae sedis</taxon>
        <taxon>Myxotrichaceae</taxon>
        <taxon>Oidiodendron</taxon>
    </lineage>
</organism>
<evidence type="ECO:0000259" key="2">
    <source>
        <dbReference type="Pfam" id="PF08242"/>
    </source>
</evidence>
<accession>A0A0C3H8N1</accession>
<protein>
    <recommendedName>
        <fullName evidence="2">Methyltransferase type 12 domain-containing protein</fullName>
    </recommendedName>
</protein>
<dbReference type="SUPFAM" id="SSF53335">
    <property type="entry name" value="S-adenosyl-L-methionine-dependent methyltransferases"/>
    <property type="match status" value="1"/>
</dbReference>
<evidence type="ECO:0000256" key="1">
    <source>
        <dbReference type="ARBA" id="ARBA00022679"/>
    </source>
</evidence>
<dbReference type="HOGENOM" id="CLU_1387204_0_0_1"/>
<evidence type="ECO:0000313" key="3">
    <source>
        <dbReference type="EMBL" id="KIM98726.1"/>
    </source>
</evidence>